<keyword evidence="3" id="KW-1185">Reference proteome</keyword>
<evidence type="ECO:0000313" key="2">
    <source>
        <dbReference type="EMBL" id="MDT0445169.1"/>
    </source>
</evidence>
<dbReference type="Pfam" id="PF22905">
    <property type="entry name" value="Hydro_N_hd"/>
    <property type="match status" value="1"/>
</dbReference>
<evidence type="ECO:0000259" key="1">
    <source>
        <dbReference type="Pfam" id="PF22905"/>
    </source>
</evidence>
<accession>A0ABU2SBE8</accession>
<feature type="domain" description="Predicted hydrolase N-terminal" evidence="1">
    <location>
        <begin position="3"/>
        <end position="113"/>
    </location>
</feature>
<dbReference type="Proteomes" id="UP001183615">
    <property type="component" value="Unassembled WGS sequence"/>
</dbReference>
<comment type="caution">
    <text evidence="2">The sequence shown here is derived from an EMBL/GenBank/DDBJ whole genome shotgun (WGS) entry which is preliminary data.</text>
</comment>
<name>A0ABU2SBE8_9ACTN</name>
<protein>
    <recommendedName>
        <fullName evidence="1">Predicted hydrolase N-terminal domain-containing protein</fullName>
    </recommendedName>
</protein>
<proteinExistence type="predicted"/>
<evidence type="ECO:0000313" key="3">
    <source>
        <dbReference type="Proteomes" id="UP001183615"/>
    </source>
</evidence>
<sequence length="769" mass="83816">MSISITKQDVIDEAGVDPWELESEFASDTDLEMIDSLAGIFRNGAEEADDAGGVAAYASSLEERAGTRGSNAIYADASEHLTQTYEDLGAENLENISSVLNTVAGEAESVLESNDDAINGPMGLDWLVDRHQSGATSDYDMFETWLSEQDGGEHDLFSYTVYEETFTYTKPTFRKDLVEAHIRDYRLTQAADGVSFSHDLMFERIDDYYAMLHSKEGQLAEYGYDVSDSPVPFWHTDGRAEHEAEQLERLLEEDDPDPEELERYTAGVERLAGSDDLTSQERSYLRSFYDTLEADDLAALGNLEGERYDGARGSVADGINTLMDPERGGIDPAEEDHLVPDSVKPLINENFLNQDLDEDQVNERIGQYNGLGELMSHASVPPGDRFGADMGAAALGIQTDYELWQRDARADSISGSPNYVRDADLYDDLTGTGQVLTMVATNPDAAALTLDSVERVDTLARLNWSQDNGEAAADFMRAATIPADGEEASRYQLDAAKNVLEVVSGDTAVARGDGPTTQHVEDAVLDTGLAYLDFLAREGTDDDGMVRNVLGQEVPGFALDGDARNGFFDFVATREQEQKDEFYGGVNAHAQQRMTQAFNEGGGTVEGSLENLARLHGGLDYAEYTVAGTNPEDASQRVEQNWRNGFQMASAINDTIGMIPPAGAVTGITGPIISGLESATVGEPPTADELRRTASYEDAVAEEGEARYWIAQGAANADNPPISQEQVDALRDGRGDVDFLPNLGDLERDGGYHDHVEDYRSLRRDIAAP</sequence>
<dbReference type="EMBL" id="JAVREV010000012">
    <property type="protein sequence ID" value="MDT0445169.1"/>
    <property type="molecule type" value="Genomic_DNA"/>
</dbReference>
<reference evidence="3" key="1">
    <citation type="submission" date="2023-07" db="EMBL/GenBank/DDBJ databases">
        <title>30 novel species of actinomycetes from the DSMZ collection.</title>
        <authorList>
            <person name="Nouioui I."/>
        </authorList>
    </citation>
    <scope>NUCLEOTIDE SEQUENCE [LARGE SCALE GENOMIC DNA]</scope>
    <source>
        <strain evidence="3">DSM 41886</strain>
    </source>
</reference>
<organism evidence="2 3">
    <name type="scientific">Streptomyces johnsoniae</name>
    <dbReference type="NCBI Taxonomy" id="3075532"/>
    <lineage>
        <taxon>Bacteria</taxon>
        <taxon>Bacillati</taxon>
        <taxon>Actinomycetota</taxon>
        <taxon>Actinomycetes</taxon>
        <taxon>Kitasatosporales</taxon>
        <taxon>Streptomycetaceae</taxon>
        <taxon>Streptomyces</taxon>
    </lineage>
</organism>
<dbReference type="InterPro" id="IPR054469">
    <property type="entry name" value="Pred_hydrolase_N"/>
</dbReference>
<gene>
    <name evidence="2" type="ORF">RM779_21570</name>
</gene>
<dbReference type="RefSeq" id="WP_311619385.1">
    <property type="nucleotide sequence ID" value="NZ_JAVREV010000012.1"/>
</dbReference>